<feature type="transmembrane region" description="Helical" evidence="1">
    <location>
        <begin position="62"/>
        <end position="83"/>
    </location>
</feature>
<keyword evidence="1" id="KW-0472">Membrane</keyword>
<feature type="transmembrane region" description="Helical" evidence="1">
    <location>
        <begin position="95"/>
        <end position="117"/>
    </location>
</feature>
<keyword evidence="1" id="KW-1133">Transmembrane helix</keyword>
<dbReference type="EMBL" id="UOEC01000209">
    <property type="protein sequence ID" value="VAW03272.1"/>
    <property type="molecule type" value="Genomic_DNA"/>
</dbReference>
<gene>
    <name evidence="2" type="ORF">MNBD_ALPHA08-1749</name>
</gene>
<feature type="transmembrane region" description="Helical" evidence="1">
    <location>
        <begin position="16"/>
        <end position="42"/>
    </location>
</feature>
<sequence>MDLFFSFNGRINRAKWWLGLLVLFVVQIVLWFILGAVFGLSIMGSFDPNDPVAAGAMVDQMMSGMIPMLILFAIFLYPALALYAKRWHDRNKSGWWSLIMLVPMVGAIWILIELGILRGTDGDNKYGPDPLA</sequence>
<dbReference type="AlphaFoldDB" id="A0A3B0SLW9"/>
<dbReference type="Pfam" id="PF05656">
    <property type="entry name" value="DUF805"/>
    <property type="match status" value="1"/>
</dbReference>
<accession>A0A3B0SLW9</accession>
<name>A0A3B0SLW9_9ZZZZ</name>
<reference evidence="2" key="1">
    <citation type="submission" date="2018-06" db="EMBL/GenBank/DDBJ databases">
        <authorList>
            <person name="Zhirakovskaya E."/>
        </authorList>
    </citation>
    <scope>NUCLEOTIDE SEQUENCE</scope>
</reference>
<dbReference type="PANTHER" id="PTHR34980">
    <property type="entry name" value="INNER MEMBRANE PROTEIN-RELATED-RELATED"/>
    <property type="match status" value="1"/>
</dbReference>
<evidence type="ECO:0008006" key="3">
    <source>
        <dbReference type="Google" id="ProtNLM"/>
    </source>
</evidence>
<protein>
    <recommendedName>
        <fullName evidence="3">DUF805 domain-containing protein</fullName>
    </recommendedName>
</protein>
<evidence type="ECO:0000313" key="2">
    <source>
        <dbReference type="EMBL" id="VAW03272.1"/>
    </source>
</evidence>
<keyword evidence="1" id="KW-0812">Transmembrane</keyword>
<proteinExistence type="predicted"/>
<evidence type="ECO:0000256" key="1">
    <source>
        <dbReference type="SAM" id="Phobius"/>
    </source>
</evidence>
<dbReference type="InterPro" id="IPR008523">
    <property type="entry name" value="DUF805"/>
</dbReference>
<organism evidence="2">
    <name type="scientific">hydrothermal vent metagenome</name>
    <dbReference type="NCBI Taxonomy" id="652676"/>
    <lineage>
        <taxon>unclassified sequences</taxon>
        <taxon>metagenomes</taxon>
        <taxon>ecological metagenomes</taxon>
    </lineage>
</organism>
<dbReference type="GO" id="GO:0005886">
    <property type="term" value="C:plasma membrane"/>
    <property type="evidence" value="ECO:0007669"/>
    <property type="project" value="TreeGrafter"/>
</dbReference>